<dbReference type="RefSeq" id="WP_284364973.1">
    <property type="nucleotide sequence ID" value="NZ_BSNI01000002.1"/>
</dbReference>
<keyword evidence="3 4" id="KW-0012">Acyltransferase</keyword>
<dbReference type="Pfam" id="PF04376">
    <property type="entry name" value="ATE_N"/>
    <property type="match status" value="1"/>
</dbReference>
<dbReference type="EMBL" id="BSNI01000002">
    <property type="protein sequence ID" value="GLQ18212.1"/>
    <property type="molecule type" value="Genomic_DNA"/>
</dbReference>
<evidence type="ECO:0000259" key="6">
    <source>
        <dbReference type="Pfam" id="PF04377"/>
    </source>
</evidence>
<dbReference type="PANTHER" id="PTHR21367">
    <property type="entry name" value="ARGININE-TRNA-PROTEIN TRANSFERASE 1"/>
    <property type="match status" value="1"/>
</dbReference>
<feature type="domain" description="N-end aminoacyl transferase N-terminal" evidence="5">
    <location>
        <begin position="18"/>
        <end position="87"/>
    </location>
</feature>
<dbReference type="PANTHER" id="PTHR21367:SF1">
    <property type="entry name" value="ARGINYL-TRNA--PROTEIN TRANSFERASE 1"/>
    <property type="match status" value="1"/>
</dbReference>
<evidence type="ECO:0000259" key="5">
    <source>
        <dbReference type="Pfam" id="PF04376"/>
    </source>
</evidence>
<evidence type="ECO:0000256" key="2">
    <source>
        <dbReference type="ARBA" id="ARBA00022679"/>
    </source>
</evidence>
<dbReference type="SUPFAM" id="SSF55729">
    <property type="entry name" value="Acyl-CoA N-acyltransferases (Nat)"/>
    <property type="match status" value="1"/>
</dbReference>
<protein>
    <recommendedName>
        <fullName evidence="4">Aspartate/glutamate leucyltransferase</fullName>
        <ecNumber evidence="4">2.3.2.29</ecNumber>
    </recommendedName>
</protein>
<dbReference type="Proteomes" id="UP001161405">
    <property type="component" value="Unassembled WGS sequence"/>
</dbReference>
<dbReference type="GO" id="GO:0016740">
    <property type="term" value="F:transferase activity"/>
    <property type="evidence" value="ECO:0007669"/>
    <property type="project" value="UniProtKB-KW"/>
</dbReference>
<evidence type="ECO:0000256" key="3">
    <source>
        <dbReference type="ARBA" id="ARBA00023315"/>
    </source>
</evidence>
<accession>A0ABQ5UU60</accession>
<feature type="domain" description="N-end rule aminoacyl transferase C-terminal" evidence="6">
    <location>
        <begin position="107"/>
        <end position="235"/>
    </location>
</feature>
<dbReference type="NCBIfam" id="NF002341">
    <property type="entry name" value="PRK01305.1-1"/>
    <property type="match status" value="1"/>
</dbReference>
<evidence type="ECO:0000256" key="4">
    <source>
        <dbReference type="HAMAP-Rule" id="MF_00689"/>
    </source>
</evidence>
<dbReference type="EC" id="2.3.2.29" evidence="4"/>
<reference evidence="7" key="1">
    <citation type="journal article" date="2014" name="Int. J. Syst. Evol. Microbiol.">
        <title>Complete genome of a new Firmicutes species belonging to the dominant human colonic microbiota ('Ruminococcus bicirculans') reveals two chromosomes and a selective capacity to utilize plant glucans.</title>
        <authorList>
            <consortium name="NISC Comparative Sequencing Program"/>
            <person name="Wegmann U."/>
            <person name="Louis P."/>
            <person name="Goesmann A."/>
            <person name="Henrissat B."/>
            <person name="Duncan S.H."/>
            <person name="Flint H.J."/>
        </authorList>
    </citation>
    <scope>NUCLEOTIDE SEQUENCE</scope>
    <source>
        <strain evidence="7">NBRC 107169</strain>
    </source>
</reference>
<comment type="function">
    <text evidence="4">Functions in the N-end rule pathway of protein degradation where it conjugates Leu from its aminoacyl-tRNA to the N-termini of proteins containing an N-terminal aspartate or glutamate.</text>
</comment>
<keyword evidence="8" id="KW-1185">Reference proteome</keyword>
<dbReference type="NCBIfam" id="NF002342">
    <property type="entry name" value="PRK01305.1-3"/>
    <property type="match status" value="1"/>
</dbReference>
<dbReference type="InterPro" id="IPR007472">
    <property type="entry name" value="N-end_Aminoacyl_Trfase_C"/>
</dbReference>
<reference evidence="7" key="2">
    <citation type="submission" date="2023-01" db="EMBL/GenBank/DDBJ databases">
        <title>Draft genome sequence of Maritalea porphyrae strain NBRC 107169.</title>
        <authorList>
            <person name="Sun Q."/>
            <person name="Mori K."/>
        </authorList>
    </citation>
    <scope>NUCLEOTIDE SEQUENCE</scope>
    <source>
        <strain evidence="7">NBRC 107169</strain>
    </source>
</reference>
<comment type="catalytic activity">
    <reaction evidence="4">
        <text>N-terminal L-glutamyl-[protein] + L-leucyl-tRNA(Leu) = N-terminal L-leucyl-L-glutamyl-[protein] + tRNA(Leu) + H(+)</text>
        <dbReference type="Rhea" id="RHEA:50412"/>
        <dbReference type="Rhea" id="RHEA-COMP:9613"/>
        <dbReference type="Rhea" id="RHEA-COMP:9622"/>
        <dbReference type="Rhea" id="RHEA-COMP:12664"/>
        <dbReference type="Rhea" id="RHEA-COMP:12668"/>
        <dbReference type="ChEBI" id="CHEBI:15378"/>
        <dbReference type="ChEBI" id="CHEBI:64721"/>
        <dbReference type="ChEBI" id="CHEBI:78442"/>
        <dbReference type="ChEBI" id="CHEBI:78494"/>
        <dbReference type="ChEBI" id="CHEBI:133041"/>
        <dbReference type="EC" id="2.3.2.29"/>
    </reaction>
</comment>
<comment type="similarity">
    <text evidence="4">Belongs to the R-transferase family. Bpt subfamily.</text>
</comment>
<comment type="subcellular location">
    <subcellularLocation>
        <location evidence="4">Cytoplasm</location>
    </subcellularLocation>
</comment>
<evidence type="ECO:0000256" key="1">
    <source>
        <dbReference type="ARBA" id="ARBA00022490"/>
    </source>
</evidence>
<gene>
    <name evidence="7" type="primary">ate</name>
    <name evidence="4" type="synonym">bpt</name>
    <name evidence="7" type="ORF">GCM10007879_24610</name>
</gene>
<dbReference type="InterPro" id="IPR007471">
    <property type="entry name" value="N-end_Aminoacyl_Trfase_N"/>
</dbReference>
<comment type="caution">
    <text evidence="7">The sequence shown here is derived from an EMBL/GenBank/DDBJ whole genome shotgun (WGS) entry which is preliminary data.</text>
</comment>
<organism evidence="7 8">
    <name type="scientific">Maritalea porphyrae</name>
    <dbReference type="NCBI Taxonomy" id="880732"/>
    <lineage>
        <taxon>Bacteria</taxon>
        <taxon>Pseudomonadati</taxon>
        <taxon>Pseudomonadota</taxon>
        <taxon>Alphaproteobacteria</taxon>
        <taxon>Hyphomicrobiales</taxon>
        <taxon>Devosiaceae</taxon>
        <taxon>Maritalea</taxon>
    </lineage>
</organism>
<dbReference type="InterPro" id="IPR030700">
    <property type="entry name" value="N-end_Aminoacyl_Trfase"/>
</dbReference>
<dbReference type="PIRSF" id="PIRSF037208">
    <property type="entry name" value="ATE_pro_prd"/>
    <property type="match status" value="1"/>
</dbReference>
<dbReference type="InterPro" id="IPR017138">
    <property type="entry name" value="Asp_Glu_LeuTrfase"/>
</dbReference>
<dbReference type="NCBIfam" id="NF002346">
    <property type="entry name" value="PRK01305.2-3"/>
    <property type="match status" value="1"/>
</dbReference>
<evidence type="ECO:0000313" key="8">
    <source>
        <dbReference type="Proteomes" id="UP001161405"/>
    </source>
</evidence>
<proteinExistence type="inferred from homology"/>
<keyword evidence="1 4" id="KW-0963">Cytoplasm</keyword>
<comment type="catalytic activity">
    <reaction evidence="4">
        <text>N-terminal L-aspartyl-[protein] + L-leucyl-tRNA(Leu) = N-terminal L-leucyl-L-aspartyl-[protein] + tRNA(Leu) + H(+)</text>
        <dbReference type="Rhea" id="RHEA:50420"/>
        <dbReference type="Rhea" id="RHEA-COMP:9613"/>
        <dbReference type="Rhea" id="RHEA-COMP:9622"/>
        <dbReference type="Rhea" id="RHEA-COMP:12669"/>
        <dbReference type="Rhea" id="RHEA-COMP:12674"/>
        <dbReference type="ChEBI" id="CHEBI:15378"/>
        <dbReference type="ChEBI" id="CHEBI:64720"/>
        <dbReference type="ChEBI" id="CHEBI:78442"/>
        <dbReference type="ChEBI" id="CHEBI:78494"/>
        <dbReference type="ChEBI" id="CHEBI:133042"/>
        <dbReference type="EC" id="2.3.2.29"/>
    </reaction>
</comment>
<dbReference type="Pfam" id="PF04377">
    <property type="entry name" value="ATE_C"/>
    <property type="match status" value="1"/>
</dbReference>
<dbReference type="NCBIfam" id="NF002343">
    <property type="entry name" value="PRK01305.1-4"/>
    <property type="match status" value="1"/>
</dbReference>
<evidence type="ECO:0000313" key="7">
    <source>
        <dbReference type="EMBL" id="GLQ18212.1"/>
    </source>
</evidence>
<sequence length="251" mass="29190">MTEHSPSDLQFYLTAETACPYLPEKYERKLFTHLSGRRAAELHNMLSLHGFRRSQNIAYRPACEGCQACQSARVLVDRFERNASQRRIWRKNRDIESTDVFPHATQEQYLLFKRYLKDRHRNGGMSEMSHLDYEFMVEDTPVQSVVVEYRERTDIGEKRGRLLAVALTDILPDGISMVYSFFDSDFSQRSLGKFMVLDQIERARAAGLPYLYLGYWVKNSPKMAYKSAFKPLEVLGNGDQWQLLEDDAHIG</sequence>
<keyword evidence="2 4" id="KW-0808">Transferase</keyword>
<name>A0ABQ5UU60_9HYPH</name>
<dbReference type="InterPro" id="IPR016181">
    <property type="entry name" value="Acyl_CoA_acyltransferase"/>
</dbReference>
<dbReference type="HAMAP" id="MF_00689">
    <property type="entry name" value="Bpt"/>
    <property type="match status" value="1"/>
</dbReference>